<dbReference type="SUPFAM" id="SSF81343">
    <property type="entry name" value="Fumarate reductase respiratory complex transmembrane subunits"/>
    <property type="match status" value="1"/>
</dbReference>
<evidence type="ECO:0000256" key="6">
    <source>
        <dbReference type="SAM" id="Phobius"/>
    </source>
</evidence>
<evidence type="ECO:0000256" key="2">
    <source>
        <dbReference type="ARBA" id="ARBA00004050"/>
    </source>
</evidence>
<comment type="function">
    <text evidence="2">Membrane-anchoring subunit of succinate dehydrogenase (SDH).</text>
</comment>
<dbReference type="Proteomes" id="UP000218899">
    <property type="component" value="Chromosome"/>
</dbReference>
<keyword evidence="4 6" id="KW-0812">Transmembrane</keyword>
<sequence>MKWRGHVSAHTGTGEWLWQRFSALYIGGFTLYVAGRLLFGSLAGHDAWRSWLSGGLVRLGFALLIASLLIHAWTGLRSVYIDYVHSLGVRFAVSFLTALGLIALGLWAARVLLTVAA</sequence>
<dbReference type="PANTHER" id="PTHR38689:SF1">
    <property type="entry name" value="SUCCINATE DEHYDROGENASE HYDROPHOBIC MEMBRANE ANCHOR SUBUNIT"/>
    <property type="match status" value="1"/>
</dbReference>
<evidence type="ECO:0000256" key="3">
    <source>
        <dbReference type="ARBA" id="ARBA00004141"/>
    </source>
</evidence>
<dbReference type="InterPro" id="IPR034804">
    <property type="entry name" value="SQR/QFR_C/D"/>
</dbReference>
<dbReference type="UniPathway" id="UPA00223"/>
<dbReference type="OrthoDB" id="5612767at2"/>
<dbReference type="GO" id="GO:0020037">
    <property type="term" value="F:heme binding"/>
    <property type="evidence" value="ECO:0007669"/>
    <property type="project" value="InterPro"/>
</dbReference>
<dbReference type="GO" id="GO:0006099">
    <property type="term" value="P:tricarboxylic acid cycle"/>
    <property type="evidence" value="ECO:0007669"/>
    <property type="project" value="UniProtKB-UniPathway"/>
</dbReference>
<feature type="transmembrane region" description="Helical" evidence="6">
    <location>
        <begin position="20"/>
        <end position="39"/>
    </location>
</feature>
<dbReference type="PANTHER" id="PTHR38689">
    <property type="entry name" value="SUCCINATE DEHYDROGENASE HYDROPHOBIC MEMBRANE ANCHOR SUBUNIT"/>
    <property type="match status" value="1"/>
</dbReference>
<comment type="subcellular location">
    <subcellularLocation>
        <location evidence="3">Membrane</location>
        <topology evidence="3">Multi-pass membrane protein</topology>
    </subcellularLocation>
</comment>
<keyword evidence="6" id="KW-0472">Membrane</keyword>
<dbReference type="Gene3D" id="1.20.1300.10">
    <property type="entry name" value="Fumarate reductase/succinate dehydrogenase, transmembrane subunit"/>
    <property type="match status" value="1"/>
</dbReference>
<evidence type="ECO:0000313" key="7">
    <source>
        <dbReference type="EMBL" id="BAU48216.1"/>
    </source>
</evidence>
<feature type="transmembrane region" description="Helical" evidence="6">
    <location>
        <begin position="51"/>
        <end position="73"/>
    </location>
</feature>
<dbReference type="AlphaFoldDB" id="A0A1B4V3X6"/>
<comment type="cofactor">
    <cofactor evidence="1">
        <name>heme</name>
        <dbReference type="ChEBI" id="CHEBI:30413"/>
    </cofactor>
</comment>
<evidence type="ECO:0000256" key="4">
    <source>
        <dbReference type="ARBA" id="ARBA00022692"/>
    </source>
</evidence>
<proteinExistence type="predicted"/>
<feature type="transmembrane region" description="Helical" evidence="6">
    <location>
        <begin position="93"/>
        <end position="113"/>
    </location>
</feature>
<gene>
    <name evidence="7" type="ORF">SVA_1656</name>
</gene>
<keyword evidence="8" id="KW-1185">Reference proteome</keyword>
<dbReference type="KEGG" id="sva:SVA_1656"/>
<reference evidence="7 8" key="1">
    <citation type="submission" date="2015-08" db="EMBL/GenBank/DDBJ databases">
        <title>Complete genome sequence of Sulfurifustis variabilis.</title>
        <authorList>
            <person name="Miura A."/>
            <person name="Kojima H."/>
            <person name="Fukui M."/>
        </authorList>
    </citation>
    <scope>NUCLEOTIDE SEQUENCE [LARGE SCALE GENOMIC DNA]</scope>
    <source>
        <strain evidence="8">skN76</strain>
    </source>
</reference>
<organism evidence="7 8">
    <name type="scientific">Sulfurifustis variabilis</name>
    <dbReference type="NCBI Taxonomy" id="1675686"/>
    <lineage>
        <taxon>Bacteria</taxon>
        <taxon>Pseudomonadati</taxon>
        <taxon>Pseudomonadota</taxon>
        <taxon>Gammaproteobacteria</taxon>
        <taxon>Acidiferrobacterales</taxon>
        <taxon>Acidiferrobacteraceae</taxon>
        <taxon>Sulfurifustis</taxon>
    </lineage>
</organism>
<dbReference type="NCBIfam" id="TIGR02968">
    <property type="entry name" value="succ_dehyd_anc"/>
    <property type="match status" value="1"/>
</dbReference>
<name>A0A1B4V3X6_9GAMM</name>
<dbReference type="GO" id="GO:0009055">
    <property type="term" value="F:electron transfer activity"/>
    <property type="evidence" value="ECO:0007669"/>
    <property type="project" value="TreeGrafter"/>
</dbReference>
<dbReference type="GO" id="GO:0017004">
    <property type="term" value="P:cytochrome complex assembly"/>
    <property type="evidence" value="ECO:0007669"/>
    <property type="project" value="TreeGrafter"/>
</dbReference>
<dbReference type="GO" id="GO:0005886">
    <property type="term" value="C:plasma membrane"/>
    <property type="evidence" value="ECO:0007669"/>
    <property type="project" value="TreeGrafter"/>
</dbReference>
<accession>A0A1B4V3X6</accession>
<evidence type="ECO:0000256" key="5">
    <source>
        <dbReference type="ARBA" id="ARBA00022989"/>
    </source>
</evidence>
<dbReference type="InterPro" id="IPR014312">
    <property type="entry name" value="Succ_DH_anchor"/>
</dbReference>
<dbReference type="EMBL" id="AP014936">
    <property type="protein sequence ID" value="BAU48216.1"/>
    <property type="molecule type" value="Genomic_DNA"/>
</dbReference>
<evidence type="ECO:0000256" key="1">
    <source>
        <dbReference type="ARBA" id="ARBA00001971"/>
    </source>
</evidence>
<dbReference type="RefSeq" id="WP_096460754.1">
    <property type="nucleotide sequence ID" value="NZ_AP014936.1"/>
</dbReference>
<keyword evidence="5 6" id="KW-1133">Transmembrane helix</keyword>
<protein>
    <submittedName>
        <fullName evidence="7">Succinate dehydrogenase</fullName>
    </submittedName>
</protein>
<evidence type="ECO:0000313" key="8">
    <source>
        <dbReference type="Proteomes" id="UP000218899"/>
    </source>
</evidence>